<sequence length="310" mass="32920">MTSPAALVQRHPTTTAPLASAEAVTKSFGRTAALTGVSLQIHPGESVGLLGPNGAGKSTLIGLLSGLRRPDSGTVRLFGENPSHPRTRLRLGITPQATAVPQNLTVHEAVQFVARHYPDPIPSAQLLKDFGLVEAERKQCGGLSGGQQRRLLVALALVGRPELVILDEPTTGLDVDARETLWSQLRTYRSSGGTLLITSHYLEEIQALSSRVVVIDRGTVIADGTVDDIRSRVAVSKVSFLTDLPASSFLCLPGTVDVTVADTGRTTVVTQDADATVRQLVQDGLPFSQLEVHGATLEEAFLSLTAKEQQ</sequence>
<dbReference type="PANTHER" id="PTHR42711">
    <property type="entry name" value="ABC TRANSPORTER ATP-BINDING PROTEIN"/>
    <property type="match status" value="1"/>
</dbReference>
<dbReference type="EMBL" id="BAAAON010000001">
    <property type="protein sequence ID" value="GAA2172834.1"/>
    <property type="molecule type" value="Genomic_DNA"/>
</dbReference>
<evidence type="ECO:0000256" key="4">
    <source>
        <dbReference type="ARBA" id="ARBA00022840"/>
    </source>
</evidence>
<dbReference type="PROSITE" id="PS50893">
    <property type="entry name" value="ABC_TRANSPORTER_2"/>
    <property type="match status" value="1"/>
</dbReference>
<keyword evidence="4 7" id="KW-0067">ATP-binding</keyword>
<dbReference type="PROSITE" id="PS00211">
    <property type="entry name" value="ABC_TRANSPORTER_1"/>
    <property type="match status" value="1"/>
</dbReference>
<comment type="caution">
    <text evidence="7">The sequence shown here is derived from an EMBL/GenBank/DDBJ whole genome shotgun (WGS) entry which is preliminary data.</text>
</comment>
<dbReference type="InterPro" id="IPR017871">
    <property type="entry name" value="ABC_transporter-like_CS"/>
</dbReference>
<evidence type="ECO:0000313" key="7">
    <source>
        <dbReference type="EMBL" id="GAA2172834.1"/>
    </source>
</evidence>
<gene>
    <name evidence="7" type="ORF">GCM10009784_04870</name>
</gene>
<comment type="subcellular location">
    <subcellularLocation>
        <location evidence="1">Cell membrane</location>
        <topology evidence="1">Peripheral membrane protein</topology>
    </subcellularLocation>
</comment>
<evidence type="ECO:0000256" key="1">
    <source>
        <dbReference type="ARBA" id="ARBA00004202"/>
    </source>
</evidence>
<dbReference type="InterPro" id="IPR003593">
    <property type="entry name" value="AAA+_ATPase"/>
</dbReference>
<evidence type="ECO:0000313" key="8">
    <source>
        <dbReference type="Proteomes" id="UP001500974"/>
    </source>
</evidence>
<dbReference type="InterPro" id="IPR050763">
    <property type="entry name" value="ABC_transporter_ATP-binding"/>
</dbReference>
<dbReference type="Pfam" id="PF00005">
    <property type="entry name" value="ABC_tran"/>
    <property type="match status" value="1"/>
</dbReference>
<organism evidence="7 8">
    <name type="scientific">Arthrobacter parietis</name>
    <dbReference type="NCBI Taxonomy" id="271434"/>
    <lineage>
        <taxon>Bacteria</taxon>
        <taxon>Bacillati</taxon>
        <taxon>Actinomycetota</taxon>
        <taxon>Actinomycetes</taxon>
        <taxon>Micrococcales</taxon>
        <taxon>Micrococcaceae</taxon>
        <taxon>Arthrobacter</taxon>
    </lineage>
</organism>
<dbReference type="CDD" id="cd03230">
    <property type="entry name" value="ABC_DR_subfamily_A"/>
    <property type="match status" value="1"/>
</dbReference>
<dbReference type="SMART" id="SM00382">
    <property type="entry name" value="AAA"/>
    <property type="match status" value="1"/>
</dbReference>
<dbReference type="RefSeq" id="WP_277357360.1">
    <property type="nucleotide sequence ID" value="NZ_BAAAON010000001.1"/>
</dbReference>
<keyword evidence="8" id="KW-1185">Reference proteome</keyword>
<dbReference type="InterPro" id="IPR027417">
    <property type="entry name" value="P-loop_NTPase"/>
</dbReference>
<dbReference type="SUPFAM" id="SSF52540">
    <property type="entry name" value="P-loop containing nucleoside triphosphate hydrolases"/>
    <property type="match status" value="1"/>
</dbReference>
<keyword evidence="2" id="KW-0813">Transport</keyword>
<dbReference type="GO" id="GO:0005524">
    <property type="term" value="F:ATP binding"/>
    <property type="evidence" value="ECO:0007669"/>
    <property type="project" value="UniProtKB-KW"/>
</dbReference>
<accession>A0ABP5ME18</accession>
<evidence type="ECO:0000256" key="3">
    <source>
        <dbReference type="ARBA" id="ARBA00022741"/>
    </source>
</evidence>
<dbReference type="InterPro" id="IPR003439">
    <property type="entry name" value="ABC_transporter-like_ATP-bd"/>
</dbReference>
<dbReference type="PANTHER" id="PTHR42711:SF17">
    <property type="entry name" value="ABC TRANSPORTER ATP-BINDING PROTEIN"/>
    <property type="match status" value="1"/>
</dbReference>
<feature type="domain" description="ABC transporter" evidence="6">
    <location>
        <begin position="19"/>
        <end position="242"/>
    </location>
</feature>
<reference evidence="8" key="1">
    <citation type="journal article" date="2019" name="Int. J. Syst. Evol. Microbiol.">
        <title>The Global Catalogue of Microorganisms (GCM) 10K type strain sequencing project: providing services to taxonomists for standard genome sequencing and annotation.</title>
        <authorList>
            <consortium name="The Broad Institute Genomics Platform"/>
            <consortium name="The Broad Institute Genome Sequencing Center for Infectious Disease"/>
            <person name="Wu L."/>
            <person name="Ma J."/>
        </authorList>
    </citation>
    <scope>NUCLEOTIDE SEQUENCE [LARGE SCALE GENOMIC DNA]</scope>
    <source>
        <strain evidence="8">JCM 14917</strain>
    </source>
</reference>
<evidence type="ECO:0000256" key="2">
    <source>
        <dbReference type="ARBA" id="ARBA00022448"/>
    </source>
</evidence>
<keyword evidence="5" id="KW-0046">Antibiotic resistance</keyword>
<proteinExistence type="predicted"/>
<keyword evidence="3" id="KW-0547">Nucleotide-binding</keyword>
<evidence type="ECO:0000256" key="5">
    <source>
        <dbReference type="ARBA" id="ARBA00023251"/>
    </source>
</evidence>
<evidence type="ECO:0000259" key="6">
    <source>
        <dbReference type="PROSITE" id="PS50893"/>
    </source>
</evidence>
<dbReference type="Proteomes" id="UP001500974">
    <property type="component" value="Unassembled WGS sequence"/>
</dbReference>
<protein>
    <submittedName>
        <fullName evidence="7">ABC transporter ATP-binding protein</fullName>
    </submittedName>
</protein>
<dbReference type="Gene3D" id="3.40.50.300">
    <property type="entry name" value="P-loop containing nucleotide triphosphate hydrolases"/>
    <property type="match status" value="1"/>
</dbReference>
<name>A0ABP5ME18_9MICC</name>